<evidence type="ECO:0000313" key="3">
    <source>
        <dbReference type="Proteomes" id="UP001482520"/>
    </source>
</evidence>
<dbReference type="RefSeq" id="WP_193664475.1">
    <property type="nucleotide sequence ID" value="NZ_BAAAMM010000002.1"/>
</dbReference>
<dbReference type="InterPro" id="IPR029016">
    <property type="entry name" value="GAF-like_dom_sf"/>
</dbReference>
<sequence length="223" mass="23269">MQPIPESVAAVDNLDAASVDDDVLRWLCLLGERAREVVPDCIGLTWEHADLGLVLTVEASAAERAASPCLETATSAVAQPAASDDPCQESSWSTSGRASAARGVGSTLTMPILRAGDVVGTIDLYAASPGAFVGRHDELARLFDAWAPGAVSDADLGFARRVEACEAPRRAEDRAAIDTATGVWAALLHLDVVSARERLRETALGLGLTEAELARAVIGRASP</sequence>
<evidence type="ECO:0000313" key="2">
    <source>
        <dbReference type="EMBL" id="MEQ7846678.1"/>
    </source>
</evidence>
<evidence type="ECO:0000256" key="1">
    <source>
        <dbReference type="SAM" id="MobiDB-lite"/>
    </source>
</evidence>
<dbReference type="Gene3D" id="3.30.450.40">
    <property type="match status" value="1"/>
</dbReference>
<dbReference type="Proteomes" id="UP001482520">
    <property type="component" value="Unassembled WGS sequence"/>
</dbReference>
<proteinExistence type="predicted"/>
<protein>
    <submittedName>
        <fullName evidence="2">ANTAR domain-containing protein</fullName>
    </submittedName>
</protein>
<name>A0ABV1NW00_9ACTN</name>
<accession>A0ABV1NW00</accession>
<reference evidence="2 3" key="1">
    <citation type="submission" date="2024-02" db="EMBL/GenBank/DDBJ databases">
        <title>Full genome sequence of Nocardioides kribbensis.</title>
        <authorList>
            <person name="Poletto B.L."/>
            <person name="Silva G."/>
            <person name="Galante D."/>
            <person name="Campos K.R."/>
            <person name="Santos M.B.N."/>
            <person name="Sacchi C.T."/>
        </authorList>
    </citation>
    <scope>NUCLEOTIDE SEQUENCE [LARGE SCALE GENOMIC DNA]</scope>
    <source>
        <strain evidence="2 3">O4R</strain>
    </source>
</reference>
<dbReference type="EMBL" id="JBEGDP010000003">
    <property type="protein sequence ID" value="MEQ7846678.1"/>
    <property type="molecule type" value="Genomic_DNA"/>
</dbReference>
<feature type="compositionally biased region" description="Polar residues" evidence="1">
    <location>
        <begin position="88"/>
        <end position="97"/>
    </location>
</feature>
<feature type="region of interest" description="Disordered" evidence="1">
    <location>
        <begin position="77"/>
        <end position="98"/>
    </location>
</feature>
<gene>
    <name evidence="2" type="ORF">V6R90_05250</name>
</gene>
<dbReference type="SUPFAM" id="SSF55781">
    <property type="entry name" value="GAF domain-like"/>
    <property type="match status" value="1"/>
</dbReference>
<organism evidence="2 3">
    <name type="scientific">Nocardioides kribbensis</name>
    <dbReference type="NCBI Taxonomy" id="305517"/>
    <lineage>
        <taxon>Bacteria</taxon>
        <taxon>Bacillati</taxon>
        <taxon>Actinomycetota</taxon>
        <taxon>Actinomycetes</taxon>
        <taxon>Propionibacteriales</taxon>
        <taxon>Nocardioidaceae</taxon>
        <taxon>Nocardioides</taxon>
    </lineage>
</organism>
<keyword evidence="3" id="KW-1185">Reference proteome</keyword>
<comment type="caution">
    <text evidence="2">The sequence shown here is derived from an EMBL/GenBank/DDBJ whole genome shotgun (WGS) entry which is preliminary data.</text>
</comment>